<evidence type="ECO:0000256" key="9">
    <source>
        <dbReference type="ARBA" id="ARBA00023242"/>
    </source>
</evidence>
<reference evidence="10" key="1">
    <citation type="submission" date="2021-01" db="EMBL/GenBank/DDBJ databases">
        <authorList>
            <person name="Corre E."/>
            <person name="Pelletier E."/>
            <person name="Niang G."/>
            <person name="Scheremetjew M."/>
            <person name="Finn R."/>
            <person name="Kale V."/>
            <person name="Holt S."/>
            <person name="Cochrane G."/>
            <person name="Meng A."/>
            <person name="Brown T."/>
            <person name="Cohen L."/>
        </authorList>
    </citation>
    <scope>NUCLEOTIDE SEQUENCE</scope>
    <source>
        <strain evidence="10">UTEX LB 2760</strain>
    </source>
</reference>
<evidence type="ECO:0000256" key="3">
    <source>
        <dbReference type="ARBA" id="ARBA00008030"/>
    </source>
</evidence>
<dbReference type="GO" id="GO:0005634">
    <property type="term" value="C:nucleus"/>
    <property type="evidence" value="ECO:0007669"/>
    <property type="project" value="UniProtKB-SubCell"/>
</dbReference>
<keyword evidence="9" id="KW-0539">Nucleus</keyword>
<dbReference type="PANTHER" id="PTHR15975">
    <property type="entry name" value="CCR4-NOT TRANSCRIPTION COMPLEX SUBUNIT 11"/>
    <property type="match status" value="1"/>
</dbReference>
<evidence type="ECO:0000256" key="6">
    <source>
        <dbReference type="ARBA" id="ARBA00023015"/>
    </source>
</evidence>
<dbReference type="PANTHER" id="PTHR15975:SF0">
    <property type="entry name" value="CCR4-NOT TRANSCRIPTION COMPLEX SUBUNIT 11"/>
    <property type="match status" value="1"/>
</dbReference>
<keyword evidence="6" id="KW-0805">Transcription regulation</keyword>
<keyword evidence="5" id="KW-0963">Cytoplasm</keyword>
<dbReference type="InterPro" id="IPR019312">
    <property type="entry name" value="CNOT11"/>
</dbReference>
<evidence type="ECO:0000256" key="1">
    <source>
        <dbReference type="ARBA" id="ARBA00004123"/>
    </source>
</evidence>
<keyword evidence="7" id="KW-0943">RNA-mediated gene silencing</keyword>
<dbReference type="AlphaFoldDB" id="A0A7S0BET8"/>
<evidence type="ECO:0000256" key="5">
    <source>
        <dbReference type="ARBA" id="ARBA00022490"/>
    </source>
</evidence>
<evidence type="ECO:0000256" key="2">
    <source>
        <dbReference type="ARBA" id="ARBA00004496"/>
    </source>
</evidence>
<proteinExistence type="inferred from homology"/>
<dbReference type="Pfam" id="PF10155">
    <property type="entry name" value="CNOT11"/>
    <property type="match status" value="1"/>
</dbReference>
<dbReference type="GO" id="GO:0031047">
    <property type="term" value="P:regulatory ncRNA-mediated gene silencing"/>
    <property type="evidence" value="ECO:0007669"/>
    <property type="project" value="UniProtKB-KW"/>
</dbReference>
<comment type="subcellular location">
    <subcellularLocation>
        <location evidence="2">Cytoplasm</location>
    </subcellularLocation>
    <subcellularLocation>
        <location evidence="1">Nucleus</location>
    </subcellularLocation>
</comment>
<evidence type="ECO:0000256" key="8">
    <source>
        <dbReference type="ARBA" id="ARBA00023163"/>
    </source>
</evidence>
<evidence type="ECO:0000256" key="4">
    <source>
        <dbReference type="ARBA" id="ARBA00014872"/>
    </source>
</evidence>
<evidence type="ECO:0000313" key="10">
    <source>
        <dbReference type="EMBL" id="CAD8391991.1"/>
    </source>
</evidence>
<gene>
    <name evidence="10" type="ORF">RMAR0315_LOCUS1966</name>
</gene>
<comment type="similarity">
    <text evidence="3">Belongs to the CNOT11 family.</text>
</comment>
<dbReference type="GO" id="GO:0005737">
    <property type="term" value="C:cytoplasm"/>
    <property type="evidence" value="ECO:0007669"/>
    <property type="project" value="UniProtKB-SubCell"/>
</dbReference>
<sequence>MAVGLKGDRLRLLLEIVENEDEPLISLSARFAREYSGEAELVASGVVLASLVQDNLLPRSSQVVTTMYLLNELCRLRGSGSDVSPYTGVLIEAFDEPLRSEEDRLFLSLLMDSTLASSQTLQQLRGRTSAEVSNLLADEIAKGRTAAESPRQTELRAQWKAICERSRTEDGIMPVSGVIGLGAEDSLGSESSLRDLLGDEVMTIDMIPKFARPVPPLMPVSEGELRWMDPEAYHEVIWDTTMSLEPDRGAELRELISKALRSPLQPAQHRQVEVQLRSDPGLVHYCGLTPKKLPDLVEKNPHVAVMVLLKLVSSRQMPQYLSTLVNMDLSLHSMEVVNAVTTAVELPQEYVHKYISKSILRCGNIEDKYMQNRVVRLVCVFLMNLIKNNIIRVEGSLFVEVQTFCVEFSRIREAADLFRLLKNVNQNNAGYMGHIQLS</sequence>
<dbReference type="GO" id="GO:0030014">
    <property type="term" value="C:CCR4-NOT complex"/>
    <property type="evidence" value="ECO:0007669"/>
    <property type="project" value="InterPro"/>
</dbReference>
<protein>
    <recommendedName>
        <fullName evidence="4">CCR4-NOT transcription complex subunit 11</fullName>
    </recommendedName>
</protein>
<accession>A0A7S0BET8</accession>
<name>A0A7S0BET8_9RHOD</name>
<dbReference type="EMBL" id="HBEK01003597">
    <property type="protein sequence ID" value="CAD8391991.1"/>
    <property type="molecule type" value="Transcribed_RNA"/>
</dbReference>
<organism evidence="10">
    <name type="scientific">Rhodosorus marinus</name>
    <dbReference type="NCBI Taxonomy" id="101924"/>
    <lineage>
        <taxon>Eukaryota</taxon>
        <taxon>Rhodophyta</taxon>
        <taxon>Stylonematophyceae</taxon>
        <taxon>Stylonematales</taxon>
        <taxon>Stylonemataceae</taxon>
        <taxon>Rhodosorus</taxon>
    </lineage>
</organism>
<keyword evidence="8" id="KW-0804">Transcription</keyword>
<evidence type="ECO:0000256" key="7">
    <source>
        <dbReference type="ARBA" id="ARBA00023158"/>
    </source>
</evidence>